<dbReference type="Pfam" id="PF00174">
    <property type="entry name" value="Oxidored_molyb"/>
    <property type="match status" value="1"/>
</dbReference>
<dbReference type="EMBL" id="FOKG01000013">
    <property type="protein sequence ID" value="SFB48532.1"/>
    <property type="molecule type" value="Genomic_DNA"/>
</dbReference>
<dbReference type="Gene3D" id="3.90.420.10">
    <property type="entry name" value="Oxidoreductase, molybdopterin-binding domain"/>
    <property type="match status" value="1"/>
</dbReference>
<organism evidence="2 3">
    <name type="scientific">Amycolatopsis marina</name>
    <dbReference type="NCBI Taxonomy" id="490629"/>
    <lineage>
        <taxon>Bacteria</taxon>
        <taxon>Bacillati</taxon>
        <taxon>Actinomycetota</taxon>
        <taxon>Actinomycetes</taxon>
        <taxon>Pseudonocardiales</taxon>
        <taxon>Pseudonocardiaceae</taxon>
        <taxon>Amycolatopsis</taxon>
    </lineage>
</organism>
<gene>
    <name evidence="2" type="ORF">SAMN05216266_113156</name>
</gene>
<dbReference type="SUPFAM" id="SSF56524">
    <property type="entry name" value="Oxidoreductase molybdopterin-binding domain"/>
    <property type="match status" value="1"/>
</dbReference>
<accession>A0A1I1BFK3</accession>
<evidence type="ECO:0000313" key="2">
    <source>
        <dbReference type="EMBL" id="SFB48532.1"/>
    </source>
</evidence>
<feature type="domain" description="Oxidoreductase molybdopterin-binding" evidence="1">
    <location>
        <begin position="39"/>
        <end position="169"/>
    </location>
</feature>
<dbReference type="RefSeq" id="WP_091675062.1">
    <property type="nucleotide sequence ID" value="NZ_FOKG01000013.1"/>
</dbReference>
<dbReference type="STRING" id="490629.SAMN05216266_113156"/>
<dbReference type="PANTHER" id="PTHR43032:SF4">
    <property type="entry name" value="OXIDOREDUCTASE MOLYBDOPTERIN-BINDING DOMAIN-CONTAINING PROTEIN"/>
    <property type="match status" value="1"/>
</dbReference>
<dbReference type="PANTHER" id="PTHR43032">
    <property type="entry name" value="PROTEIN-METHIONINE-SULFOXIDE REDUCTASE"/>
    <property type="match status" value="1"/>
</dbReference>
<evidence type="ECO:0000313" key="3">
    <source>
        <dbReference type="Proteomes" id="UP000243799"/>
    </source>
</evidence>
<keyword evidence="3" id="KW-1185">Reference proteome</keyword>
<dbReference type="InterPro" id="IPR000572">
    <property type="entry name" value="OxRdtase_Mopterin-bd_dom"/>
</dbReference>
<reference evidence="3" key="1">
    <citation type="submission" date="2016-10" db="EMBL/GenBank/DDBJ databases">
        <authorList>
            <person name="Varghese N."/>
            <person name="Submissions S."/>
        </authorList>
    </citation>
    <scope>NUCLEOTIDE SEQUENCE [LARGE SCALE GENOMIC DNA]</scope>
    <source>
        <strain evidence="3">CGMCC 4.3568</strain>
    </source>
</reference>
<protein>
    <submittedName>
        <fullName evidence="2">Oxidoreductase molybdopterin binding domain-containing protein</fullName>
    </submittedName>
</protein>
<proteinExistence type="predicted"/>
<name>A0A1I1BFK3_9PSEU</name>
<dbReference type="Proteomes" id="UP000243799">
    <property type="component" value="Unassembled WGS sequence"/>
</dbReference>
<evidence type="ECO:0000259" key="1">
    <source>
        <dbReference type="Pfam" id="PF00174"/>
    </source>
</evidence>
<dbReference type="InterPro" id="IPR036374">
    <property type="entry name" value="OxRdtase_Mopterin-bd_sf"/>
</dbReference>
<dbReference type="AlphaFoldDB" id="A0A1I1BFK3"/>
<sequence length="222" mass="24636">MAAIESADLPRGQEAAPLRRFGLPRFAMIRPAVPDRPVVLVTGTVRKPAQVDLADVLLSLGRCERRGAVHCVTTWSTTDLLWGGVPFRAVHELFSALVRPHPDCAWVVFVGLDGYRSCLSLADALAEDVLFADTLDGAPLTADQGAPVRLIAPVHYGYKSVRHVCAVEYRLTYDSGSASWLAHRRGRVAHEERGPILPGWMWRPVWRQLVPRIRRLYARNSG</sequence>
<dbReference type="OrthoDB" id="9795587at2"/>